<keyword evidence="5 7" id="KW-1133">Transmembrane helix</keyword>
<keyword evidence="3 7" id="KW-0812">Transmembrane</keyword>
<feature type="transmembrane region" description="Helical" evidence="7">
    <location>
        <begin position="414"/>
        <end position="441"/>
    </location>
</feature>
<evidence type="ECO:0000313" key="10">
    <source>
        <dbReference type="Proteomes" id="UP001158066"/>
    </source>
</evidence>
<sequence>MDGSMITVLLMLTVTIGLLVADVFRIDLVALLVMLLLGWTGILTAEEAFSGFSSNAVIAMMGVMMISQGLAKTGIIDRLSQMAVRKIGGGKTIIVLSISLMAGLLSGVLITVGVAALFLPVMLQISRRQKIPASDLLMPMGFSAILGANLTMVGSAPLIVLNDLLRSGGQKPYGLLSVFPVGVLLLGAGLLYFWLLGSRILPDTSQRPTAQSHQEKLMETLHLSHYISCYRIPPDCPLIGKTLDEAAIWQRFQLHLLGMTGESGVEYVPWRETRFRSGQVLSLLGTEEASRHFSETCGLQPAKAGESLQSLAESHSAGFAEVIIPPRSAMADSSLREFSLRKKYAVEPLVLFSGGEEVREDFSDHHMRQGDTLVVYGLWQHIRELSRSPDFIVITPVAAPDHTPEKTKAAVVCLLGAVAMTLVGFPVSLAFFSGAVAMILAKVLTLQEGYQAIEWKVIFLLAGLIPLGTAMQKTGTAAFLSENLMKLLAGRHPLFFLLAVAALASFFALFMSNVGAVVILTPLVMSMATMAEVDPRGAALLAAVCASNALILPTHQVNALLLSPGGYRNTDFMRAGGGMSLIYVMISVTFFYFFMI</sequence>
<evidence type="ECO:0000256" key="3">
    <source>
        <dbReference type="ARBA" id="ARBA00022692"/>
    </source>
</evidence>
<organism evidence="9 10">
    <name type="scientific">Anoxynatronum buryatiense</name>
    <dbReference type="NCBI Taxonomy" id="489973"/>
    <lineage>
        <taxon>Bacteria</taxon>
        <taxon>Bacillati</taxon>
        <taxon>Bacillota</taxon>
        <taxon>Clostridia</taxon>
        <taxon>Eubacteriales</taxon>
        <taxon>Clostridiaceae</taxon>
        <taxon>Anoxynatronum</taxon>
    </lineage>
</organism>
<dbReference type="PANTHER" id="PTHR43652">
    <property type="entry name" value="BASIC AMINO ACID ANTIPORTER YFCC-RELATED"/>
    <property type="match status" value="1"/>
</dbReference>
<dbReference type="EMBL" id="FXUF01000005">
    <property type="protein sequence ID" value="SMP53697.1"/>
    <property type="molecule type" value="Genomic_DNA"/>
</dbReference>
<dbReference type="GO" id="GO:0008324">
    <property type="term" value="F:monoatomic cation transmembrane transporter activity"/>
    <property type="evidence" value="ECO:0007669"/>
    <property type="project" value="InterPro"/>
</dbReference>
<protein>
    <submittedName>
        <fullName evidence="9">Di-and tricarboxylate transporter</fullName>
    </submittedName>
</protein>
<accession>A0AA46AIS7</accession>
<feature type="transmembrane region" description="Helical" evidence="7">
    <location>
        <begin position="6"/>
        <end position="21"/>
    </location>
</feature>
<feature type="domain" description="RCK C-terminal" evidence="8">
    <location>
        <begin position="306"/>
        <end position="391"/>
    </location>
</feature>
<dbReference type="GO" id="GO:0006813">
    <property type="term" value="P:potassium ion transport"/>
    <property type="evidence" value="ECO:0007669"/>
    <property type="project" value="InterPro"/>
</dbReference>
<dbReference type="InterPro" id="IPR004680">
    <property type="entry name" value="Cit_transptr-like_dom"/>
</dbReference>
<feature type="transmembrane region" description="Helical" evidence="7">
    <location>
        <begin position="51"/>
        <end position="71"/>
    </location>
</feature>
<evidence type="ECO:0000256" key="5">
    <source>
        <dbReference type="ARBA" id="ARBA00022989"/>
    </source>
</evidence>
<comment type="caution">
    <text evidence="9">The sequence shown here is derived from an EMBL/GenBank/DDBJ whole genome shotgun (WGS) entry which is preliminary data.</text>
</comment>
<comment type="subcellular location">
    <subcellularLocation>
        <location evidence="1">Membrane</location>
        <topology evidence="1">Multi-pass membrane protein</topology>
    </subcellularLocation>
</comment>
<feature type="transmembrane region" description="Helical" evidence="7">
    <location>
        <begin position="173"/>
        <end position="195"/>
    </location>
</feature>
<dbReference type="Pfam" id="PF02080">
    <property type="entry name" value="TrkA_C"/>
    <property type="match status" value="1"/>
</dbReference>
<dbReference type="Proteomes" id="UP001158066">
    <property type="component" value="Unassembled WGS sequence"/>
</dbReference>
<keyword evidence="6 7" id="KW-0472">Membrane</keyword>
<feature type="transmembrane region" description="Helical" evidence="7">
    <location>
        <begin position="492"/>
        <end position="525"/>
    </location>
</feature>
<evidence type="ECO:0000256" key="1">
    <source>
        <dbReference type="ARBA" id="ARBA00004141"/>
    </source>
</evidence>
<dbReference type="PANTHER" id="PTHR43652:SF2">
    <property type="entry name" value="BASIC AMINO ACID ANTIPORTER YFCC-RELATED"/>
    <property type="match status" value="1"/>
</dbReference>
<feature type="transmembrane region" description="Helical" evidence="7">
    <location>
        <begin position="575"/>
        <end position="595"/>
    </location>
</feature>
<dbReference type="Gene3D" id="3.30.70.1450">
    <property type="entry name" value="Regulator of K+ conductance, C-terminal domain"/>
    <property type="match status" value="2"/>
</dbReference>
<feature type="transmembrane region" description="Helical" evidence="7">
    <location>
        <begin position="92"/>
        <end position="119"/>
    </location>
</feature>
<dbReference type="RefSeq" id="WP_283408972.1">
    <property type="nucleotide sequence ID" value="NZ_FXUF01000005.1"/>
</dbReference>
<feature type="transmembrane region" description="Helical" evidence="7">
    <location>
        <begin position="453"/>
        <end position="472"/>
    </location>
</feature>
<feature type="transmembrane region" description="Helical" evidence="7">
    <location>
        <begin position="28"/>
        <end position="45"/>
    </location>
</feature>
<keyword evidence="4" id="KW-0677">Repeat</keyword>
<dbReference type="SUPFAM" id="SSF116726">
    <property type="entry name" value="TrkA C-terminal domain-like"/>
    <property type="match status" value="2"/>
</dbReference>
<evidence type="ECO:0000313" key="9">
    <source>
        <dbReference type="EMBL" id="SMP53697.1"/>
    </source>
</evidence>
<evidence type="ECO:0000256" key="7">
    <source>
        <dbReference type="SAM" id="Phobius"/>
    </source>
</evidence>
<evidence type="ECO:0000259" key="8">
    <source>
        <dbReference type="PROSITE" id="PS51202"/>
    </source>
</evidence>
<reference evidence="9" key="1">
    <citation type="submission" date="2017-05" db="EMBL/GenBank/DDBJ databases">
        <authorList>
            <person name="Varghese N."/>
            <person name="Submissions S."/>
        </authorList>
    </citation>
    <scope>NUCLEOTIDE SEQUENCE</scope>
    <source>
        <strain evidence="9">Su22</strain>
    </source>
</reference>
<dbReference type="PROSITE" id="PS51202">
    <property type="entry name" value="RCK_C"/>
    <property type="match status" value="2"/>
</dbReference>
<feature type="domain" description="RCK C-terminal" evidence="8">
    <location>
        <begin position="215"/>
        <end position="299"/>
    </location>
</feature>
<proteinExistence type="predicted"/>
<keyword evidence="2" id="KW-0813">Transport</keyword>
<name>A0AA46AIS7_9CLOT</name>
<evidence type="ECO:0000256" key="6">
    <source>
        <dbReference type="ARBA" id="ARBA00023136"/>
    </source>
</evidence>
<dbReference type="InterPro" id="IPR051679">
    <property type="entry name" value="DASS-Related_Transporters"/>
</dbReference>
<gene>
    <name evidence="9" type="ORF">SAMN06296020_10540</name>
</gene>
<dbReference type="InterPro" id="IPR006037">
    <property type="entry name" value="RCK_C"/>
</dbReference>
<dbReference type="InterPro" id="IPR036721">
    <property type="entry name" value="RCK_C_sf"/>
</dbReference>
<evidence type="ECO:0000256" key="2">
    <source>
        <dbReference type="ARBA" id="ARBA00022448"/>
    </source>
</evidence>
<keyword evidence="10" id="KW-1185">Reference proteome</keyword>
<feature type="transmembrane region" description="Helical" evidence="7">
    <location>
        <begin position="139"/>
        <end position="161"/>
    </location>
</feature>
<dbReference type="AlphaFoldDB" id="A0AA46AIS7"/>
<dbReference type="GO" id="GO:0005886">
    <property type="term" value="C:plasma membrane"/>
    <property type="evidence" value="ECO:0007669"/>
    <property type="project" value="TreeGrafter"/>
</dbReference>
<evidence type="ECO:0000256" key="4">
    <source>
        <dbReference type="ARBA" id="ARBA00022737"/>
    </source>
</evidence>
<feature type="transmembrane region" description="Helical" evidence="7">
    <location>
        <begin position="537"/>
        <end position="555"/>
    </location>
</feature>
<dbReference type="Pfam" id="PF03600">
    <property type="entry name" value="CitMHS"/>
    <property type="match status" value="1"/>
</dbReference>